<accession>A0A553ZSU5</accession>
<reference evidence="1 2" key="1">
    <citation type="submission" date="2019-07" db="EMBL/GenBank/DDBJ databases">
        <authorList>
            <person name="Park Y.J."/>
            <person name="Jeong S.E."/>
            <person name="Jung H.S."/>
        </authorList>
    </citation>
    <scope>NUCLEOTIDE SEQUENCE [LARGE SCALE GENOMIC DNA]</scope>
    <source>
        <strain evidence="2">P16(2019)</strain>
    </source>
</reference>
<evidence type="ECO:0000313" key="1">
    <source>
        <dbReference type="EMBL" id="TSB44473.1"/>
    </source>
</evidence>
<feature type="non-terminal residue" evidence="1">
    <location>
        <position position="1"/>
    </location>
</feature>
<protein>
    <submittedName>
        <fullName evidence="1">Uncharacterized protein</fullName>
    </submittedName>
</protein>
<dbReference type="RefSeq" id="WP_221936849.1">
    <property type="nucleotide sequence ID" value="NZ_VLXZ01000180.1"/>
</dbReference>
<organism evidence="1 2">
    <name type="scientific">Alkalicoccobacillus porphyridii</name>
    <dbReference type="NCBI Taxonomy" id="2597270"/>
    <lineage>
        <taxon>Bacteria</taxon>
        <taxon>Bacillati</taxon>
        <taxon>Bacillota</taxon>
        <taxon>Bacilli</taxon>
        <taxon>Bacillales</taxon>
        <taxon>Bacillaceae</taxon>
        <taxon>Alkalicoccobacillus</taxon>
    </lineage>
</organism>
<keyword evidence="2" id="KW-1185">Reference proteome</keyword>
<sequence length="87" mass="10106">SNKVKSQAIWKETGDKLGFSTEGETLRRIMELIEEGNETNETIEVNTRNSGDNPIYLDTKKVGKQVAEPVKQEIENIERRNKRFNRR</sequence>
<dbReference type="EMBL" id="VLXZ01000180">
    <property type="protein sequence ID" value="TSB44473.1"/>
    <property type="molecule type" value="Genomic_DNA"/>
</dbReference>
<gene>
    <name evidence="1" type="ORF">FN960_21445</name>
</gene>
<name>A0A553ZSU5_9BACI</name>
<evidence type="ECO:0000313" key="2">
    <source>
        <dbReference type="Proteomes" id="UP000318521"/>
    </source>
</evidence>
<proteinExistence type="predicted"/>
<comment type="caution">
    <text evidence="1">The sequence shown here is derived from an EMBL/GenBank/DDBJ whole genome shotgun (WGS) entry which is preliminary data.</text>
</comment>
<dbReference type="AlphaFoldDB" id="A0A553ZSU5"/>
<dbReference type="Proteomes" id="UP000318521">
    <property type="component" value="Unassembled WGS sequence"/>
</dbReference>